<dbReference type="Proteomes" id="UP000698963">
    <property type="component" value="Unassembled WGS sequence"/>
</dbReference>
<comment type="caution">
    <text evidence="2">The sequence shown here is derived from an EMBL/GenBank/DDBJ whole genome shotgun (WGS) entry which is preliminary data.</text>
</comment>
<evidence type="ECO:0000313" key="2">
    <source>
        <dbReference type="EMBL" id="HJD97995.1"/>
    </source>
</evidence>
<proteinExistence type="predicted"/>
<evidence type="ECO:0000313" key="3">
    <source>
        <dbReference type="Proteomes" id="UP000698963"/>
    </source>
</evidence>
<protein>
    <submittedName>
        <fullName evidence="2">Helix-hairpin-helix domain-containing protein</fullName>
    </submittedName>
</protein>
<evidence type="ECO:0000256" key="1">
    <source>
        <dbReference type="SAM" id="SignalP"/>
    </source>
</evidence>
<organism evidence="2 3">
    <name type="scientific">Mailhella massiliensis</name>
    <dbReference type="NCBI Taxonomy" id="1903261"/>
    <lineage>
        <taxon>Bacteria</taxon>
        <taxon>Pseudomonadati</taxon>
        <taxon>Thermodesulfobacteriota</taxon>
        <taxon>Desulfovibrionia</taxon>
        <taxon>Desulfovibrionales</taxon>
        <taxon>Desulfovibrionaceae</taxon>
        <taxon>Mailhella</taxon>
    </lineage>
</organism>
<dbReference type="EMBL" id="DYZA01000207">
    <property type="protein sequence ID" value="HJD97995.1"/>
    <property type="molecule type" value="Genomic_DNA"/>
</dbReference>
<dbReference type="RefSeq" id="WP_304123267.1">
    <property type="nucleotide sequence ID" value="NZ_DYZA01000207.1"/>
</dbReference>
<dbReference type="InterPro" id="IPR010994">
    <property type="entry name" value="RuvA_2-like"/>
</dbReference>
<reference evidence="2" key="2">
    <citation type="submission" date="2021-09" db="EMBL/GenBank/DDBJ databases">
        <authorList>
            <person name="Gilroy R."/>
        </authorList>
    </citation>
    <scope>NUCLEOTIDE SEQUENCE</scope>
    <source>
        <strain evidence="2">ChiGjej2B2-19336</strain>
    </source>
</reference>
<gene>
    <name evidence="2" type="ORF">K8W16_10175</name>
</gene>
<dbReference type="InterPro" id="IPR051675">
    <property type="entry name" value="Endo/Exo/Phosphatase_dom_1"/>
</dbReference>
<sequence length="97" mass="10637">MDIKRILACFAVAALCFTGTAFAAEKANLNSATEEELAADPNIGPDLARKIVEYRENVGDFSSYEELKDVEGVTDTKIKQINEHFEIEGVASFDCNC</sequence>
<name>A0A921AX81_9BACT</name>
<dbReference type="AlphaFoldDB" id="A0A921AX81"/>
<keyword evidence="1" id="KW-0732">Signal</keyword>
<dbReference type="PANTHER" id="PTHR21180">
    <property type="entry name" value="ENDONUCLEASE/EXONUCLEASE/PHOSPHATASE FAMILY DOMAIN-CONTAINING PROTEIN 1"/>
    <property type="match status" value="1"/>
</dbReference>
<accession>A0A921AX81</accession>
<feature type="signal peptide" evidence="1">
    <location>
        <begin position="1"/>
        <end position="23"/>
    </location>
</feature>
<dbReference type="Gene3D" id="1.10.150.280">
    <property type="entry name" value="AF1531-like domain"/>
    <property type="match status" value="1"/>
</dbReference>
<dbReference type="GO" id="GO:0015627">
    <property type="term" value="C:type II protein secretion system complex"/>
    <property type="evidence" value="ECO:0007669"/>
    <property type="project" value="TreeGrafter"/>
</dbReference>
<feature type="chain" id="PRO_5037571487" evidence="1">
    <location>
        <begin position="24"/>
        <end position="97"/>
    </location>
</feature>
<dbReference type="SUPFAM" id="SSF47781">
    <property type="entry name" value="RuvA domain 2-like"/>
    <property type="match status" value="1"/>
</dbReference>
<dbReference type="GO" id="GO:0015628">
    <property type="term" value="P:protein secretion by the type II secretion system"/>
    <property type="evidence" value="ECO:0007669"/>
    <property type="project" value="TreeGrafter"/>
</dbReference>
<dbReference type="Pfam" id="PF12836">
    <property type="entry name" value="HHH_3"/>
    <property type="match status" value="1"/>
</dbReference>
<dbReference type="PANTHER" id="PTHR21180:SF32">
    <property type="entry name" value="ENDONUCLEASE_EXONUCLEASE_PHOSPHATASE FAMILY DOMAIN-CONTAINING PROTEIN 1"/>
    <property type="match status" value="1"/>
</dbReference>
<reference evidence="2" key="1">
    <citation type="journal article" date="2021" name="PeerJ">
        <title>Extensive microbial diversity within the chicken gut microbiome revealed by metagenomics and culture.</title>
        <authorList>
            <person name="Gilroy R."/>
            <person name="Ravi A."/>
            <person name="Getino M."/>
            <person name="Pursley I."/>
            <person name="Horton D.L."/>
            <person name="Alikhan N.F."/>
            <person name="Baker D."/>
            <person name="Gharbi K."/>
            <person name="Hall N."/>
            <person name="Watson M."/>
            <person name="Adriaenssens E.M."/>
            <person name="Foster-Nyarko E."/>
            <person name="Jarju S."/>
            <person name="Secka A."/>
            <person name="Antonio M."/>
            <person name="Oren A."/>
            <person name="Chaudhuri R.R."/>
            <person name="La Ragione R."/>
            <person name="Hildebrand F."/>
            <person name="Pallen M.J."/>
        </authorList>
    </citation>
    <scope>NUCLEOTIDE SEQUENCE</scope>
    <source>
        <strain evidence="2">ChiGjej2B2-19336</strain>
    </source>
</reference>